<evidence type="ECO:0000256" key="1">
    <source>
        <dbReference type="ARBA" id="ARBA00022737"/>
    </source>
</evidence>
<dbReference type="PANTHER" id="PTHR47932:SF44">
    <property type="entry name" value="MIOREX COMPLEX COMPONENT 1"/>
    <property type="match status" value="1"/>
</dbReference>
<dbReference type="InterPro" id="IPR002885">
    <property type="entry name" value="PPR_rpt"/>
</dbReference>
<feature type="repeat" description="PPR" evidence="2">
    <location>
        <begin position="334"/>
        <end position="368"/>
    </location>
</feature>
<evidence type="ECO:0000313" key="4">
    <source>
        <dbReference type="Proteomes" id="UP000749646"/>
    </source>
</evidence>
<dbReference type="Proteomes" id="UP000749646">
    <property type="component" value="Unassembled WGS sequence"/>
</dbReference>
<dbReference type="PANTHER" id="PTHR47932">
    <property type="entry name" value="ATPASE EXPRESSION PROTEIN 3"/>
    <property type="match status" value="1"/>
</dbReference>
<dbReference type="Gene3D" id="1.25.40.10">
    <property type="entry name" value="Tetratricopeptide repeat domain"/>
    <property type="match status" value="2"/>
</dbReference>
<evidence type="ECO:0000256" key="2">
    <source>
        <dbReference type="PROSITE-ProRule" id="PRU00708"/>
    </source>
</evidence>
<keyword evidence="4" id="KW-1185">Reference proteome</keyword>
<organism evidence="3 4">
    <name type="scientific">Modicella reniformis</name>
    <dbReference type="NCBI Taxonomy" id="1440133"/>
    <lineage>
        <taxon>Eukaryota</taxon>
        <taxon>Fungi</taxon>
        <taxon>Fungi incertae sedis</taxon>
        <taxon>Mucoromycota</taxon>
        <taxon>Mortierellomycotina</taxon>
        <taxon>Mortierellomycetes</taxon>
        <taxon>Mortierellales</taxon>
        <taxon>Mortierellaceae</taxon>
        <taxon>Modicella</taxon>
    </lineage>
</organism>
<gene>
    <name evidence="3" type="ORF">BGZ65_009499</name>
</gene>
<dbReference type="PROSITE" id="PS51375">
    <property type="entry name" value="PPR"/>
    <property type="match status" value="1"/>
</dbReference>
<accession>A0A9P6MBP9</accession>
<dbReference type="EMBL" id="JAAAHW010003135">
    <property type="protein sequence ID" value="KAF9988271.1"/>
    <property type="molecule type" value="Genomic_DNA"/>
</dbReference>
<protein>
    <recommendedName>
        <fullName evidence="5">Pentatricopeptide repeat-containing protein</fullName>
    </recommendedName>
</protein>
<dbReference type="NCBIfam" id="TIGR00756">
    <property type="entry name" value="PPR"/>
    <property type="match status" value="1"/>
</dbReference>
<evidence type="ECO:0008006" key="5">
    <source>
        <dbReference type="Google" id="ProtNLM"/>
    </source>
</evidence>
<keyword evidence="1" id="KW-0677">Repeat</keyword>
<dbReference type="InterPro" id="IPR011990">
    <property type="entry name" value="TPR-like_helical_dom_sf"/>
</dbReference>
<evidence type="ECO:0000313" key="3">
    <source>
        <dbReference type="EMBL" id="KAF9988271.1"/>
    </source>
</evidence>
<dbReference type="OrthoDB" id="185373at2759"/>
<name>A0A9P6MBP9_9FUNG</name>
<reference evidence="3" key="1">
    <citation type="journal article" date="2020" name="Fungal Divers.">
        <title>Resolving the Mortierellaceae phylogeny through synthesis of multi-gene phylogenetics and phylogenomics.</title>
        <authorList>
            <person name="Vandepol N."/>
            <person name="Liber J."/>
            <person name="Desiro A."/>
            <person name="Na H."/>
            <person name="Kennedy M."/>
            <person name="Barry K."/>
            <person name="Grigoriev I.V."/>
            <person name="Miller A.N."/>
            <person name="O'Donnell K."/>
            <person name="Stajich J.E."/>
            <person name="Bonito G."/>
        </authorList>
    </citation>
    <scope>NUCLEOTIDE SEQUENCE</scope>
    <source>
        <strain evidence="3">MES-2147</strain>
    </source>
</reference>
<sequence length="641" mass="73792">MLQDWREALRVLENWAAANPQGGPPFEVTSDILKYELSGWLIILMKRLVYSHTNLIRTMLGTIPQRFGVPATVDMYLVGLLCSDACKITVFMLSVVVEWKHEPAVYHHLLHSLRHTSGNQDQADKIIEEMLANNLVPRMEAMKAAITCAAHSGDLESCSRYINRMDQEWNLTITDRLKAILLYACTKRRDFDGTLEVLAQFSHSERLVHPSLDARLRRRSRDSDPVSASSSSVTFADVQELLSAQDVVDKSNILLALINQTQARRGRKKRLSHEFIEEVSKVLELFTIITKDSKQVDTQLYTIMVQYLSKMPSPLPGMMYLYKEMRELGNVNPNCVTYRIILDACAEQIDMDQAKQLWEDMSVSNIPQDCHTRASYVKGWGRAGHLETAERIAKEGLLAQEILERVRRRHQIALVVKGKQRRDHSLSMLLKPGRQPRQQQTLDMIDLNVLHELMKAHRAHDKPERVYELYQEVEVGKWGSKIRPNEYSLSIVLGACGSSSATSELVDMSIGLVDQYLQKQRRRHVRLQGDETTLYYIMLGRHHRQRKMVEVWDDMMQWIKRPPSHLTVKFTTEALENVQWGAAPIKRIRWQLRENWPDVEWSTSGRRRRRGSNGNALGSFGFAYDSTDEDESVGPGGRFWR</sequence>
<proteinExistence type="predicted"/>
<dbReference type="AlphaFoldDB" id="A0A9P6MBP9"/>
<comment type="caution">
    <text evidence="3">The sequence shown here is derived from an EMBL/GenBank/DDBJ whole genome shotgun (WGS) entry which is preliminary data.</text>
</comment>